<evidence type="ECO:0000256" key="1">
    <source>
        <dbReference type="SAM" id="MobiDB-lite"/>
    </source>
</evidence>
<dbReference type="InterPro" id="IPR006059">
    <property type="entry name" value="SBP"/>
</dbReference>
<dbReference type="EMBL" id="CP058561">
    <property type="protein sequence ID" value="QUH30817.1"/>
    <property type="molecule type" value="Genomic_DNA"/>
</dbReference>
<evidence type="ECO:0000313" key="3">
    <source>
        <dbReference type="EMBL" id="QUH30817.1"/>
    </source>
</evidence>
<sequence length="561" mass="62464">MKNKKSCLLILLLIVSMVLSACGTSNSKPKDNESDKNTATQDSEAMTPLGKYPEMVTINVAKTIAANPNLVDGQTPEDNILLDWIRNELNIDVKVAWQAEGSEYNNKLSLNIAAGALPDMFIIPAENYLTFRQMVDNDLLADLTDIYDKCAGEYMKSTYESYNGKNLEPLTIDGKLRAISSASLGYGHNILWLRKDWMDKLGLEEPKSIEDLQHVLKEFIEKDPGNNGAGNTVGLALSAVKPVGGYANQYGAEPIFHSLGAYPAQWMQDENGKIYYGSTAPEVKEGLKVLRDMYSEGLIDKQFLTRLGTGETEALLTSGLSGAYFGPWWSVPGDIIKTDPNAEFIPVNAPLDANGKFNHLNPSPTGDLLAINKNFKNPEALLKIVNLSFDMYRGFNVEGNKAIQPLIDKGISRVALFPTGNFNIDYYDVVPKLGKLTKGLIETGELHEDETTSDYDRAQAQYAKDYVDGVNKDKNHFKAYERRYLSSNILDTPENNPVDAAYCYTTESSARLKPTLDKLEDQMFLQIIIGEKPLDYFDEFVEQWYKLGGDVLTKEVEDILK</sequence>
<dbReference type="KEGG" id="vgu:HYG85_18585"/>
<protein>
    <submittedName>
        <fullName evidence="3">Extracellular solute-binding protein</fullName>
    </submittedName>
</protein>
<dbReference type="SUPFAM" id="SSF53850">
    <property type="entry name" value="Periplasmic binding protein-like II"/>
    <property type="match status" value="1"/>
</dbReference>
<feature type="region of interest" description="Disordered" evidence="1">
    <location>
        <begin position="24"/>
        <end position="46"/>
    </location>
</feature>
<reference evidence="3 4" key="1">
    <citation type="submission" date="2020-07" db="EMBL/GenBank/DDBJ databases">
        <title>Vallitalea guaymasensis genome.</title>
        <authorList>
            <person name="Postec A."/>
        </authorList>
    </citation>
    <scope>NUCLEOTIDE SEQUENCE [LARGE SCALE GENOMIC DNA]</scope>
    <source>
        <strain evidence="3 4">Ra1766G1</strain>
    </source>
</reference>
<keyword evidence="2" id="KW-0732">Signal</keyword>
<dbReference type="Proteomes" id="UP000677305">
    <property type="component" value="Chromosome"/>
</dbReference>
<feature type="signal peptide" evidence="2">
    <location>
        <begin position="1"/>
        <end position="21"/>
    </location>
</feature>
<dbReference type="PANTHER" id="PTHR43649:SF12">
    <property type="entry name" value="DIACETYLCHITOBIOSE BINDING PROTEIN DASA"/>
    <property type="match status" value="1"/>
</dbReference>
<proteinExistence type="predicted"/>
<feature type="chain" id="PRO_5039409351" evidence="2">
    <location>
        <begin position="22"/>
        <end position="561"/>
    </location>
</feature>
<dbReference type="PANTHER" id="PTHR43649">
    <property type="entry name" value="ARABINOSE-BINDING PROTEIN-RELATED"/>
    <property type="match status" value="1"/>
</dbReference>
<accession>A0A8J8SDH6</accession>
<dbReference type="Pfam" id="PF13416">
    <property type="entry name" value="SBP_bac_8"/>
    <property type="match status" value="1"/>
</dbReference>
<dbReference type="RefSeq" id="WP_212690937.1">
    <property type="nucleotide sequence ID" value="NZ_CP058561.1"/>
</dbReference>
<dbReference type="Gene3D" id="3.40.190.10">
    <property type="entry name" value="Periplasmic binding protein-like II"/>
    <property type="match status" value="3"/>
</dbReference>
<gene>
    <name evidence="3" type="ORF">HYG85_18585</name>
</gene>
<dbReference type="InterPro" id="IPR050490">
    <property type="entry name" value="Bact_solute-bd_prot1"/>
</dbReference>
<name>A0A8J8SDH6_9FIRM</name>
<dbReference type="AlphaFoldDB" id="A0A8J8SDH6"/>
<organism evidence="3 4">
    <name type="scientific">Vallitalea guaymasensis</name>
    <dbReference type="NCBI Taxonomy" id="1185412"/>
    <lineage>
        <taxon>Bacteria</taxon>
        <taxon>Bacillati</taxon>
        <taxon>Bacillota</taxon>
        <taxon>Clostridia</taxon>
        <taxon>Lachnospirales</taxon>
        <taxon>Vallitaleaceae</taxon>
        <taxon>Vallitalea</taxon>
    </lineage>
</organism>
<evidence type="ECO:0000313" key="4">
    <source>
        <dbReference type="Proteomes" id="UP000677305"/>
    </source>
</evidence>
<evidence type="ECO:0000256" key="2">
    <source>
        <dbReference type="SAM" id="SignalP"/>
    </source>
</evidence>
<dbReference type="PROSITE" id="PS51257">
    <property type="entry name" value="PROKAR_LIPOPROTEIN"/>
    <property type="match status" value="1"/>
</dbReference>
<keyword evidence="4" id="KW-1185">Reference proteome</keyword>